<dbReference type="RefSeq" id="WP_014424290.1">
    <property type="nucleotide sequence ID" value="NC_017068.1"/>
</dbReference>
<evidence type="ECO:0000313" key="12">
    <source>
        <dbReference type="EMBL" id="BAL82853.1"/>
    </source>
</evidence>
<dbReference type="Gene3D" id="3.20.20.70">
    <property type="entry name" value="Aldolase class I"/>
    <property type="match status" value="1"/>
</dbReference>
<comment type="cofactor">
    <cofactor evidence="10">
        <name>[4Fe-4S] cluster</name>
        <dbReference type="ChEBI" id="CHEBI:49883"/>
    </cofactor>
    <text evidence="10">Binds 1 [4Fe-4S] cluster. The cluster is coordinated with 3 cysteines and an exchangeable S-adenosyl-L-methionine.</text>
</comment>
<keyword evidence="4 10" id="KW-0004">4Fe-4S</keyword>
<dbReference type="PROSITE" id="PS01087">
    <property type="entry name" value="RADICAL_ACTIVATING"/>
    <property type="match status" value="1"/>
</dbReference>
<dbReference type="SFLD" id="SFLDG01066">
    <property type="entry name" value="organic_radical-activating_enz"/>
    <property type="match status" value="1"/>
</dbReference>
<dbReference type="PATRIC" id="fig|927704.6.peg.1180"/>
<evidence type="ECO:0000256" key="3">
    <source>
        <dbReference type="ARBA" id="ARBA00021356"/>
    </source>
</evidence>
<keyword evidence="12" id="KW-0670">Pyruvate</keyword>
<dbReference type="InterPro" id="IPR001989">
    <property type="entry name" value="Radical_activat_CS"/>
</dbReference>
<accession>I0GQ16</accession>
<keyword evidence="8 10" id="KW-0408">Iron</keyword>
<keyword evidence="10" id="KW-0963">Cytoplasm</keyword>
<keyword evidence="6 10" id="KW-0479">Metal-binding</keyword>
<evidence type="ECO:0000256" key="5">
    <source>
        <dbReference type="ARBA" id="ARBA00022691"/>
    </source>
</evidence>
<dbReference type="InterPro" id="IPR007197">
    <property type="entry name" value="rSAM"/>
</dbReference>
<dbReference type="eggNOG" id="COG1180">
    <property type="taxonomic scope" value="Bacteria"/>
</dbReference>
<evidence type="ECO:0000259" key="11">
    <source>
        <dbReference type="PROSITE" id="PS51918"/>
    </source>
</evidence>
<comment type="function">
    <text evidence="1 10">Activation of pyruvate formate-lyase under anaerobic conditions by generation of an organic free radical, using S-adenosylmethionine and reduced flavodoxin as cosubstrates to produce 5'-deoxy-adenosine.</text>
</comment>
<dbReference type="CDD" id="cd01335">
    <property type="entry name" value="Radical_SAM"/>
    <property type="match status" value="1"/>
</dbReference>
<keyword evidence="5 10" id="KW-0949">S-adenosyl-L-methionine</keyword>
<evidence type="ECO:0000256" key="7">
    <source>
        <dbReference type="ARBA" id="ARBA00023002"/>
    </source>
</evidence>
<proteinExistence type="inferred from homology"/>
<evidence type="ECO:0000313" key="13">
    <source>
        <dbReference type="Proteomes" id="UP000007887"/>
    </source>
</evidence>
<dbReference type="Proteomes" id="UP000007887">
    <property type="component" value="Chromosome"/>
</dbReference>
<evidence type="ECO:0000256" key="6">
    <source>
        <dbReference type="ARBA" id="ARBA00022723"/>
    </source>
</evidence>
<organism evidence="12 13">
    <name type="scientific">Selenomonas ruminantium subsp. lactilytica (strain NBRC 103574 / TAM6421)</name>
    <dbReference type="NCBI Taxonomy" id="927704"/>
    <lineage>
        <taxon>Bacteria</taxon>
        <taxon>Bacillati</taxon>
        <taxon>Bacillota</taxon>
        <taxon>Negativicutes</taxon>
        <taxon>Selenomonadales</taxon>
        <taxon>Selenomonadaceae</taxon>
        <taxon>Selenomonas</taxon>
    </lineage>
</organism>
<comment type="similarity">
    <text evidence="2 10">Belongs to the organic radical-activating enzymes family.</text>
</comment>
<evidence type="ECO:0000256" key="9">
    <source>
        <dbReference type="ARBA" id="ARBA00023014"/>
    </source>
</evidence>
<evidence type="ECO:0000256" key="8">
    <source>
        <dbReference type="ARBA" id="ARBA00023004"/>
    </source>
</evidence>
<dbReference type="InterPro" id="IPR013785">
    <property type="entry name" value="Aldolase_TIM"/>
</dbReference>
<dbReference type="PROSITE" id="PS51918">
    <property type="entry name" value="RADICAL_SAM"/>
    <property type="match status" value="1"/>
</dbReference>
<name>I0GQ16_SELRL</name>
<keyword evidence="12" id="KW-0456">Lyase</keyword>
<dbReference type="InterPro" id="IPR058240">
    <property type="entry name" value="rSAM_sf"/>
</dbReference>
<evidence type="ECO:0000256" key="10">
    <source>
        <dbReference type="RuleBase" id="RU362053"/>
    </source>
</evidence>
<dbReference type="EC" id="1.97.1.4" evidence="10"/>
<dbReference type="InterPro" id="IPR012838">
    <property type="entry name" value="PFL1_activating"/>
</dbReference>
<dbReference type="Pfam" id="PF04055">
    <property type="entry name" value="Radical_SAM"/>
    <property type="match status" value="1"/>
</dbReference>
<comment type="subcellular location">
    <subcellularLocation>
        <location evidence="10">Cytoplasm</location>
    </subcellularLocation>
</comment>
<evidence type="ECO:0000256" key="4">
    <source>
        <dbReference type="ARBA" id="ARBA00022485"/>
    </source>
</evidence>
<keyword evidence="9 10" id="KW-0411">Iron-sulfur</keyword>
<protein>
    <recommendedName>
        <fullName evidence="3 10">Pyruvate formate-lyase-activating enzyme</fullName>
        <ecNumber evidence="10">1.97.1.4</ecNumber>
    </recommendedName>
</protein>
<dbReference type="InterPro" id="IPR034457">
    <property type="entry name" value="Organic_radical-activating"/>
</dbReference>
<dbReference type="GO" id="GO:0043365">
    <property type="term" value="F:[formate-C-acetyltransferase]-activating enzyme activity"/>
    <property type="evidence" value="ECO:0007669"/>
    <property type="project" value="UniProtKB-UniRule"/>
</dbReference>
<gene>
    <name evidence="12" type="primary">pflA</name>
    <name evidence="12" type="ordered locus">SELR_11450</name>
</gene>
<dbReference type="KEGG" id="sri:SELR_11450"/>
<dbReference type="PANTHER" id="PTHR30352:SF5">
    <property type="entry name" value="PYRUVATE FORMATE-LYASE 1-ACTIVATING ENZYME"/>
    <property type="match status" value="1"/>
</dbReference>
<dbReference type="OrthoDB" id="9782387at2"/>
<dbReference type="EMBL" id="AP012292">
    <property type="protein sequence ID" value="BAL82853.1"/>
    <property type="molecule type" value="Genomic_DNA"/>
</dbReference>
<dbReference type="NCBIfam" id="TIGR02493">
    <property type="entry name" value="PFLA"/>
    <property type="match status" value="1"/>
</dbReference>
<dbReference type="GO" id="GO:0016829">
    <property type="term" value="F:lyase activity"/>
    <property type="evidence" value="ECO:0007669"/>
    <property type="project" value="UniProtKB-KW"/>
</dbReference>
<reference evidence="12 13" key="1">
    <citation type="submission" date="2011-10" db="EMBL/GenBank/DDBJ databases">
        <title>Whole genome sequence of Selenomonas ruminantium subsp. lactilytica TAM6421.</title>
        <authorList>
            <person name="Oguchi A."/>
            <person name="Ankai A."/>
            <person name="Kaneko J."/>
            <person name="Yamada-Narita S."/>
            <person name="Fukui S."/>
            <person name="Takahashi M."/>
            <person name="Onodera T."/>
            <person name="Kojima S."/>
            <person name="Fushimi T."/>
            <person name="Abe N."/>
            <person name="Kamio Y."/>
            <person name="Yamazaki S."/>
            <person name="Fujita N."/>
        </authorList>
    </citation>
    <scope>NUCLEOTIDE SEQUENCE [LARGE SCALE GENOMIC DNA]</scope>
    <source>
        <strain evidence="13">NBRC 103574 / TAM6421</strain>
    </source>
</reference>
<dbReference type="SFLD" id="SFLDS00029">
    <property type="entry name" value="Radical_SAM"/>
    <property type="match status" value="1"/>
</dbReference>
<sequence>MVKGFYHSKLTFGTMDGPGIRYVLFLAGCRMGCAFCHNPDTWAQGQQLITAEEVLQEAEDYRQFYDSSGGGITVSGGEPLLQPEFVAELLAKAKARGWHTVIDTCGLAGKEAVMQVLPYVDRVLFSLKGSTEGSYHDLTKAKRKDILANLRLIAARKPVTLRYVLIPGYTDGKDSLAALIGIVHALPQTVEVEVLPYHTMGIVKWDELGWDYTLRDVPEPSKGEVDSFRQSLRQAGIRLAATEN</sequence>
<feature type="domain" description="Radical SAM core" evidence="11">
    <location>
        <begin position="15"/>
        <end position="238"/>
    </location>
</feature>
<dbReference type="PANTHER" id="PTHR30352">
    <property type="entry name" value="PYRUVATE FORMATE-LYASE-ACTIVATING ENZYME"/>
    <property type="match status" value="1"/>
</dbReference>
<comment type="catalytic activity">
    <reaction evidence="10">
        <text>glycyl-[formate C-acetyltransferase] + reduced [flavodoxin] + S-adenosyl-L-methionine = glycin-2-yl radical-[formate C-acetyltransferase] + semiquinone [flavodoxin] + 5'-deoxyadenosine + L-methionine + H(+)</text>
        <dbReference type="Rhea" id="RHEA:19225"/>
        <dbReference type="Rhea" id="RHEA-COMP:10622"/>
        <dbReference type="Rhea" id="RHEA-COMP:12190"/>
        <dbReference type="Rhea" id="RHEA-COMP:12191"/>
        <dbReference type="Rhea" id="RHEA-COMP:14480"/>
        <dbReference type="ChEBI" id="CHEBI:15378"/>
        <dbReference type="ChEBI" id="CHEBI:17319"/>
        <dbReference type="ChEBI" id="CHEBI:29947"/>
        <dbReference type="ChEBI" id="CHEBI:32722"/>
        <dbReference type="ChEBI" id="CHEBI:57618"/>
        <dbReference type="ChEBI" id="CHEBI:57844"/>
        <dbReference type="ChEBI" id="CHEBI:59789"/>
        <dbReference type="ChEBI" id="CHEBI:140311"/>
        <dbReference type="EC" id="1.97.1.4"/>
    </reaction>
</comment>
<evidence type="ECO:0000256" key="2">
    <source>
        <dbReference type="ARBA" id="ARBA00009777"/>
    </source>
</evidence>
<dbReference type="AlphaFoldDB" id="I0GQ16"/>
<dbReference type="GO" id="GO:0046872">
    <property type="term" value="F:metal ion binding"/>
    <property type="evidence" value="ECO:0007669"/>
    <property type="project" value="UniProtKB-UniRule"/>
</dbReference>
<dbReference type="HOGENOM" id="CLU_058969_1_1_9"/>
<dbReference type="GO" id="GO:0051539">
    <property type="term" value="F:4 iron, 4 sulfur cluster binding"/>
    <property type="evidence" value="ECO:0007669"/>
    <property type="project" value="UniProtKB-UniRule"/>
</dbReference>
<dbReference type="SUPFAM" id="SSF102114">
    <property type="entry name" value="Radical SAM enzymes"/>
    <property type="match status" value="1"/>
</dbReference>
<dbReference type="GO" id="GO:0005737">
    <property type="term" value="C:cytoplasm"/>
    <property type="evidence" value="ECO:0007669"/>
    <property type="project" value="UniProtKB-SubCell"/>
</dbReference>
<keyword evidence="7 10" id="KW-0560">Oxidoreductase</keyword>
<evidence type="ECO:0000256" key="1">
    <source>
        <dbReference type="ARBA" id="ARBA00003141"/>
    </source>
</evidence>